<dbReference type="RefSeq" id="WP_237821072.1">
    <property type="nucleotide sequence ID" value="NZ_JAKLTQ010000007.1"/>
</dbReference>
<organism evidence="1 2">
    <name type="scientific">Arthrobacter hankyongi</name>
    <dbReference type="NCBI Taxonomy" id="2904801"/>
    <lineage>
        <taxon>Bacteria</taxon>
        <taxon>Bacillati</taxon>
        <taxon>Actinomycetota</taxon>
        <taxon>Actinomycetes</taxon>
        <taxon>Micrococcales</taxon>
        <taxon>Micrococcaceae</taxon>
        <taxon>Arthrobacter</taxon>
    </lineage>
</organism>
<evidence type="ECO:0000313" key="2">
    <source>
        <dbReference type="Proteomes" id="UP001165368"/>
    </source>
</evidence>
<protein>
    <submittedName>
        <fullName evidence="1">McrC family protein</fullName>
    </submittedName>
</protein>
<proteinExistence type="predicted"/>
<comment type="caution">
    <text evidence="1">The sequence shown here is derived from an EMBL/GenBank/DDBJ whole genome shotgun (WGS) entry which is preliminary data.</text>
</comment>
<dbReference type="Pfam" id="PF10117">
    <property type="entry name" value="McrBC"/>
    <property type="match status" value="1"/>
</dbReference>
<evidence type="ECO:0000313" key="1">
    <source>
        <dbReference type="EMBL" id="MCG2622607.1"/>
    </source>
</evidence>
<dbReference type="Proteomes" id="UP001165368">
    <property type="component" value="Unassembled WGS sequence"/>
</dbReference>
<name>A0ABS9L7E4_9MICC</name>
<sequence length="142" mass="16091">MDYAVAAALREAHDVTPGRTEAQYECFLDEPDGTRLPRVRMFADVVHLIDRKPVAVFDAKYKASSWSGYPNADQYQMLAYCTALDVPRAWLVYADAGPVRVRKVRNSDVEIVEFPLDLSRRPDELLVRIARLANEAVRDGHV</sequence>
<keyword evidence="2" id="KW-1185">Reference proteome</keyword>
<accession>A0ABS9L7E4</accession>
<gene>
    <name evidence="1" type="ORF">LVY72_11865</name>
</gene>
<dbReference type="EMBL" id="JAKLTQ010000007">
    <property type="protein sequence ID" value="MCG2622607.1"/>
    <property type="molecule type" value="Genomic_DNA"/>
</dbReference>
<dbReference type="InterPro" id="IPR019292">
    <property type="entry name" value="McrC"/>
</dbReference>
<reference evidence="1" key="1">
    <citation type="submission" date="2022-01" db="EMBL/GenBank/DDBJ databases">
        <authorList>
            <person name="Jo J.-H."/>
            <person name="Im W.-T."/>
        </authorList>
    </citation>
    <scope>NUCLEOTIDE SEQUENCE</scope>
    <source>
        <strain evidence="1">I2-34</strain>
    </source>
</reference>